<keyword evidence="5 7" id="KW-0378">Hydrolase</keyword>
<dbReference type="InterPro" id="IPR029058">
    <property type="entry name" value="AB_hydrolase_fold"/>
</dbReference>
<dbReference type="Proteomes" id="UP001140091">
    <property type="component" value="Unassembled WGS sequence"/>
</dbReference>
<evidence type="ECO:0000256" key="2">
    <source>
        <dbReference type="ARBA" id="ARBA00005228"/>
    </source>
</evidence>
<evidence type="ECO:0000256" key="5">
    <source>
        <dbReference type="ARBA" id="ARBA00022801"/>
    </source>
</evidence>
<dbReference type="InterPro" id="IPR001375">
    <property type="entry name" value="Peptidase_S9_cat"/>
</dbReference>
<dbReference type="InterPro" id="IPR002470">
    <property type="entry name" value="Peptidase_S9A"/>
</dbReference>
<dbReference type="Pfam" id="PF00326">
    <property type="entry name" value="Peptidase_S9"/>
    <property type="match status" value="1"/>
</dbReference>
<feature type="non-terminal residue" evidence="10">
    <location>
        <position position="684"/>
    </location>
</feature>
<evidence type="ECO:0000313" key="11">
    <source>
        <dbReference type="Proteomes" id="UP001140091"/>
    </source>
</evidence>
<dbReference type="Gene3D" id="3.40.50.1820">
    <property type="entry name" value="alpha/beta hydrolase"/>
    <property type="match status" value="1"/>
</dbReference>
<dbReference type="SUPFAM" id="SSF50993">
    <property type="entry name" value="Peptidase/esterase 'gauge' domain"/>
    <property type="match status" value="1"/>
</dbReference>
<dbReference type="PANTHER" id="PTHR42881">
    <property type="entry name" value="PROLYL ENDOPEPTIDASE"/>
    <property type="match status" value="1"/>
</dbReference>
<dbReference type="InterPro" id="IPR051167">
    <property type="entry name" value="Prolyl_oligopep/macrocyclase"/>
</dbReference>
<proteinExistence type="inferred from homology"/>
<feature type="domain" description="Peptidase S9 prolyl oligopeptidase catalytic" evidence="8">
    <location>
        <begin position="457"/>
        <end position="672"/>
    </location>
</feature>
<dbReference type="EC" id="3.4.21.-" evidence="7"/>
<protein>
    <recommendedName>
        <fullName evidence="7">Prolyl endopeptidase</fullName>
        <ecNumber evidence="7">3.4.21.-</ecNumber>
    </recommendedName>
</protein>
<dbReference type="GO" id="GO:0005829">
    <property type="term" value="C:cytosol"/>
    <property type="evidence" value="ECO:0007669"/>
    <property type="project" value="TreeGrafter"/>
</dbReference>
<evidence type="ECO:0000259" key="9">
    <source>
        <dbReference type="Pfam" id="PF02897"/>
    </source>
</evidence>
<dbReference type="GO" id="GO:0070012">
    <property type="term" value="F:oligopeptidase activity"/>
    <property type="evidence" value="ECO:0007669"/>
    <property type="project" value="TreeGrafter"/>
</dbReference>
<dbReference type="PANTHER" id="PTHR42881:SF2">
    <property type="entry name" value="PROLYL ENDOPEPTIDASE"/>
    <property type="match status" value="1"/>
</dbReference>
<keyword evidence="6 7" id="KW-0720">Serine protease</keyword>
<evidence type="ECO:0000256" key="6">
    <source>
        <dbReference type="ARBA" id="ARBA00022825"/>
    </source>
</evidence>
<name>A0A9W8JEA2_9AGAR</name>
<dbReference type="AlphaFoldDB" id="A0A9W8JEA2"/>
<comment type="caution">
    <text evidence="10">The sequence shown here is derived from an EMBL/GenBank/DDBJ whole genome shotgun (WGS) entry which is preliminary data.</text>
</comment>
<dbReference type="InterPro" id="IPR023302">
    <property type="entry name" value="Pept_S9A_N"/>
</dbReference>
<evidence type="ECO:0000259" key="8">
    <source>
        <dbReference type="Pfam" id="PF00326"/>
    </source>
</evidence>
<dbReference type="PRINTS" id="PR00862">
    <property type="entry name" value="PROLIGOPTASE"/>
</dbReference>
<feature type="domain" description="Peptidase S9A N-terminal" evidence="9">
    <location>
        <begin position="30"/>
        <end position="388"/>
    </location>
</feature>
<evidence type="ECO:0000256" key="1">
    <source>
        <dbReference type="ARBA" id="ARBA00001070"/>
    </source>
</evidence>
<dbReference type="PROSITE" id="PS00708">
    <property type="entry name" value="PRO_ENDOPEP_SER"/>
    <property type="match status" value="1"/>
</dbReference>
<reference evidence="10" key="1">
    <citation type="submission" date="2022-06" db="EMBL/GenBank/DDBJ databases">
        <title>Genome Sequence of Candolleomyces eurysporus.</title>
        <authorList>
            <person name="Buettner E."/>
        </authorList>
    </citation>
    <scope>NUCLEOTIDE SEQUENCE</scope>
    <source>
        <strain evidence="10">VTCC 930004</strain>
    </source>
</reference>
<evidence type="ECO:0000313" key="10">
    <source>
        <dbReference type="EMBL" id="KAJ2932464.1"/>
    </source>
</evidence>
<keyword evidence="4 7" id="KW-0645">Protease</keyword>
<dbReference type="InterPro" id="IPR002471">
    <property type="entry name" value="Pept_S9_AS"/>
</dbReference>
<dbReference type="GO" id="GO:0004252">
    <property type="term" value="F:serine-type endopeptidase activity"/>
    <property type="evidence" value="ECO:0007669"/>
    <property type="project" value="UniProtKB-UniRule"/>
</dbReference>
<dbReference type="GO" id="GO:0006508">
    <property type="term" value="P:proteolysis"/>
    <property type="evidence" value="ECO:0007669"/>
    <property type="project" value="UniProtKB-KW"/>
</dbReference>
<keyword evidence="11" id="KW-1185">Reference proteome</keyword>
<evidence type="ECO:0000256" key="7">
    <source>
        <dbReference type="RuleBase" id="RU368024"/>
    </source>
</evidence>
<accession>A0A9W8JEA2</accession>
<sequence length="684" mass="76730">MLSLPARTMLGRVVGFLSQHPWKLILVQSSAPVFRDDNKWYWMYNSGLQAQAVYYRSKDSKLPDRSNGVNDGEIFIDQNLFTEDGTASLATHAFSDCGKYYAYGVSYSGSDFTTVYVRPTSAPLATKEQAENDTGRLPEELKFVKFSSLTWTPDSKGFFYQRYPEHFSEGAEASGIATRGDVDAMLYYHRIGTPQSEDTLVYYDKSNPEDMFHIEFTFDRKYVVLNLVRDTSRRNLFWVAEYDPDFAAKGGFNWNKIVNEYEAEYELVANDGPLFYLRTNRDAPKYKAVTVDVSKPIEFKEFIPESDGFLSDISAVNEGKNFAIVYKRNVKDEVYVYSKQGRELTRLAADFIGSATLVGRQKHNFFFISMTGFTSPGTIGRYDFTAPEGQRYSTYSTTKVRGLNPEDFEAHQVWYESKDGTKIPMFIVRHKDTPFDGTAPAIQYGYGGFSISIDPAFSPVMLTFLKSYGAIYAVANIRGGGEFGEEWHKAGYREKKHNCFDDFIAATEYLVKNKYAAPGKVAINGGSNGGLLVSACVLRAPTGTFGAAVSDVGVHDLLRFHKFTIGRAWISDYGNPDDPDDFDFIYPISPLHNVPSDKILPPLLLSTADHDDRVVPMHSFKLAATLQHARANNPHPILIRVDKKSGHGAGKSTKKKIEESADKWSFVAHSLGLEWKGPAEQASL</sequence>
<dbReference type="EMBL" id="JANBPK010000771">
    <property type="protein sequence ID" value="KAJ2932464.1"/>
    <property type="molecule type" value="Genomic_DNA"/>
</dbReference>
<dbReference type="Gene3D" id="2.130.10.120">
    <property type="entry name" value="Prolyl oligopeptidase, N-terminal domain"/>
    <property type="match status" value="1"/>
</dbReference>
<dbReference type="Pfam" id="PF02897">
    <property type="entry name" value="Peptidase_S9_N"/>
    <property type="match status" value="1"/>
</dbReference>
<gene>
    <name evidence="10" type="ORF">H1R20_g4624</name>
</gene>
<dbReference type="OrthoDB" id="248387at2759"/>
<comment type="similarity">
    <text evidence="2 7">Belongs to the peptidase S9A family.</text>
</comment>
<evidence type="ECO:0000256" key="4">
    <source>
        <dbReference type="ARBA" id="ARBA00022670"/>
    </source>
</evidence>
<dbReference type="SUPFAM" id="SSF53474">
    <property type="entry name" value="alpha/beta-Hydrolases"/>
    <property type="match status" value="1"/>
</dbReference>
<comment type="catalytic activity">
    <reaction evidence="1">
        <text>Hydrolysis of Pro-|-Xaa &gt;&gt; Ala-|-Xaa in oligopeptides.</text>
        <dbReference type="EC" id="3.4.21.26"/>
    </reaction>
</comment>
<organism evidence="10 11">
    <name type="scientific">Candolleomyces eurysporus</name>
    <dbReference type="NCBI Taxonomy" id="2828524"/>
    <lineage>
        <taxon>Eukaryota</taxon>
        <taxon>Fungi</taxon>
        <taxon>Dikarya</taxon>
        <taxon>Basidiomycota</taxon>
        <taxon>Agaricomycotina</taxon>
        <taxon>Agaricomycetes</taxon>
        <taxon>Agaricomycetidae</taxon>
        <taxon>Agaricales</taxon>
        <taxon>Agaricineae</taxon>
        <taxon>Psathyrellaceae</taxon>
        <taxon>Candolleomyces</taxon>
    </lineage>
</organism>
<comment type="subunit">
    <text evidence="3">Monomer.</text>
</comment>
<dbReference type="FunFam" id="3.40.50.1820:FF:000005">
    <property type="entry name" value="Prolyl endopeptidase"/>
    <property type="match status" value="1"/>
</dbReference>
<evidence type="ECO:0000256" key="3">
    <source>
        <dbReference type="ARBA" id="ARBA00011245"/>
    </source>
</evidence>